<evidence type="ECO:0000313" key="2">
    <source>
        <dbReference type="EMBL" id="TRX72742.1"/>
    </source>
</evidence>
<gene>
    <name evidence="2" type="ORF">FM069_21270</name>
</gene>
<dbReference type="Proteomes" id="UP000315235">
    <property type="component" value="Unassembled WGS sequence"/>
</dbReference>
<feature type="transmembrane region" description="Helical" evidence="1">
    <location>
        <begin position="6"/>
        <end position="26"/>
    </location>
</feature>
<proteinExistence type="predicted"/>
<feature type="transmembrane region" description="Helical" evidence="1">
    <location>
        <begin position="94"/>
        <end position="118"/>
    </location>
</feature>
<reference evidence="2 3" key="1">
    <citation type="submission" date="2019-07" db="EMBL/GenBank/DDBJ databases">
        <title>Pseudomonas mangiferae sp. nov., isolated from bark of mango tree in Thailand.</title>
        <authorList>
            <person name="Srisuk N."/>
            <person name="Anurat P."/>
        </authorList>
    </citation>
    <scope>NUCLEOTIDE SEQUENCE [LARGE SCALE GENOMIC DNA]</scope>
    <source>
        <strain evidence="2 3">DMKU_BBB3-04</strain>
    </source>
</reference>
<dbReference type="EMBL" id="VJOY01000033">
    <property type="protein sequence ID" value="TRX72742.1"/>
    <property type="molecule type" value="Genomic_DNA"/>
</dbReference>
<evidence type="ECO:0000256" key="1">
    <source>
        <dbReference type="SAM" id="Phobius"/>
    </source>
</evidence>
<dbReference type="AlphaFoldDB" id="A0A553GTA0"/>
<keyword evidence="3" id="KW-1185">Reference proteome</keyword>
<name>A0A553GTA0_9PSED</name>
<keyword evidence="1" id="KW-0472">Membrane</keyword>
<dbReference type="RefSeq" id="WP_143490417.1">
    <property type="nucleotide sequence ID" value="NZ_VJOY01000033.1"/>
</dbReference>
<evidence type="ECO:0000313" key="3">
    <source>
        <dbReference type="Proteomes" id="UP000315235"/>
    </source>
</evidence>
<sequence>MALFIVVVGSFIIAFLSTLYFFYLSYSRLDEFEDSLRTSRLVVYNKNYLGDSGLARIYRMGQIAYLCAFQGFAIRQGQLDAEEASRLPSRLTRLVVWPTRLLLVCGALIVLLGGYGTYLGGFKQ</sequence>
<accession>A0A553GTA0</accession>
<protein>
    <submittedName>
        <fullName evidence="2">Uncharacterized protein</fullName>
    </submittedName>
</protein>
<organism evidence="2 3">
    <name type="scientific">Pseudomonas mangiferae</name>
    <dbReference type="NCBI Taxonomy" id="2593654"/>
    <lineage>
        <taxon>Bacteria</taxon>
        <taxon>Pseudomonadati</taxon>
        <taxon>Pseudomonadota</taxon>
        <taxon>Gammaproteobacteria</taxon>
        <taxon>Pseudomonadales</taxon>
        <taxon>Pseudomonadaceae</taxon>
        <taxon>Pseudomonas</taxon>
    </lineage>
</organism>
<dbReference type="OrthoDB" id="7033414at2"/>
<keyword evidence="1" id="KW-1133">Transmembrane helix</keyword>
<comment type="caution">
    <text evidence="2">The sequence shown here is derived from an EMBL/GenBank/DDBJ whole genome shotgun (WGS) entry which is preliminary data.</text>
</comment>
<keyword evidence="1" id="KW-0812">Transmembrane</keyword>